<evidence type="ECO:0000313" key="4">
    <source>
        <dbReference type="Proteomes" id="UP000050497"/>
    </source>
</evidence>
<organism evidence="2 4">
    <name type="scientific">Saliniramus fredricksonii</name>
    <dbReference type="NCBI Taxonomy" id="1653334"/>
    <lineage>
        <taxon>Bacteria</taxon>
        <taxon>Pseudomonadati</taxon>
        <taxon>Pseudomonadota</taxon>
        <taxon>Alphaproteobacteria</taxon>
        <taxon>Hyphomicrobiales</taxon>
        <taxon>Salinarimonadaceae</taxon>
        <taxon>Saliniramus</taxon>
    </lineage>
</organism>
<accession>A0A0N8KE36</accession>
<reference evidence="3 5" key="2">
    <citation type="submission" date="2016-08" db="EMBL/GenBank/DDBJ databases">
        <authorList>
            <person name="Varghese N."/>
            <person name="Submissions Spin"/>
        </authorList>
    </citation>
    <scope>NUCLEOTIDE SEQUENCE [LARGE SCALE GENOMIC DNA]</scope>
    <source>
        <strain evidence="3 5">HL-109</strain>
    </source>
</reference>
<evidence type="ECO:0000313" key="5">
    <source>
        <dbReference type="Proteomes" id="UP000182800"/>
    </source>
</evidence>
<keyword evidence="1" id="KW-0812">Transmembrane</keyword>
<dbReference type="RefSeq" id="WP_165603999.1">
    <property type="nucleotide sequence ID" value="NZ_FMBM01000002.1"/>
</dbReference>
<feature type="transmembrane region" description="Helical" evidence="1">
    <location>
        <begin position="26"/>
        <end position="43"/>
    </location>
</feature>
<keyword evidence="1" id="KW-1133">Transmembrane helix</keyword>
<gene>
    <name evidence="3" type="ORF">GA0071312_1908</name>
    <name evidence="2" type="ORF">HLUCCO17_11630</name>
</gene>
<evidence type="ECO:0000313" key="2">
    <source>
        <dbReference type="EMBL" id="KPQ10242.1"/>
    </source>
</evidence>
<keyword evidence="5" id="KW-1185">Reference proteome</keyword>
<reference evidence="2 4" key="1">
    <citation type="submission" date="2015-09" db="EMBL/GenBank/DDBJ databases">
        <title>Identification and resolution of microdiversity through metagenomic sequencing of parallel consortia.</title>
        <authorList>
            <person name="Nelson W.C."/>
            <person name="Romine M.F."/>
            <person name="Lindemann S.R."/>
        </authorList>
    </citation>
    <scope>NUCLEOTIDE SEQUENCE [LARGE SCALE GENOMIC DNA]</scope>
    <source>
        <strain evidence="2">HL-109</strain>
    </source>
</reference>
<dbReference type="AlphaFoldDB" id="A0A0N8KE36"/>
<dbReference type="Pfam" id="PF19455">
    <property type="entry name" value="DUF5993"/>
    <property type="match status" value="1"/>
</dbReference>
<comment type="caution">
    <text evidence="2">The sequence shown here is derived from an EMBL/GenBank/DDBJ whole genome shotgun (WGS) entry which is preliminary data.</text>
</comment>
<sequence>MMALPFVIVFAGLAFAWYGRRGWALGSGLAAIALTLMLFRLHATDSLALSF</sequence>
<dbReference type="STRING" id="1653334.GA0071312_1908"/>
<proteinExistence type="predicted"/>
<protein>
    <submittedName>
        <fullName evidence="2">Positive regulator of sigma(E), RseC/MucC</fullName>
    </submittedName>
</protein>
<evidence type="ECO:0000256" key="1">
    <source>
        <dbReference type="SAM" id="Phobius"/>
    </source>
</evidence>
<dbReference type="Proteomes" id="UP000050497">
    <property type="component" value="Unassembled WGS sequence"/>
</dbReference>
<dbReference type="EMBL" id="LJSX01000017">
    <property type="protein sequence ID" value="KPQ10242.1"/>
    <property type="molecule type" value="Genomic_DNA"/>
</dbReference>
<name>A0A0N8KE36_9HYPH</name>
<dbReference type="EMBL" id="FMBM01000002">
    <property type="protein sequence ID" value="SCC80978.1"/>
    <property type="molecule type" value="Genomic_DNA"/>
</dbReference>
<dbReference type="InterPro" id="IPR046035">
    <property type="entry name" value="DUF5993"/>
</dbReference>
<evidence type="ECO:0000313" key="3">
    <source>
        <dbReference type="EMBL" id="SCC80978.1"/>
    </source>
</evidence>
<keyword evidence="1" id="KW-0472">Membrane</keyword>
<dbReference type="Proteomes" id="UP000182800">
    <property type="component" value="Unassembled WGS sequence"/>
</dbReference>